<dbReference type="EMBL" id="JAKNAP010000028">
    <property type="protein sequence ID" value="MDE1357538.1"/>
    <property type="molecule type" value="Genomic_DNA"/>
</dbReference>
<comment type="caution">
    <text evidence="1">The sequence shown here is derived from an EMBL/GenBank/DDBJ whole genome shotgun (WGS) entry which is preliminary data.</text>
</comment>
<reference evidence="1" key="1">
    <citation type="submission" date="2022-02" db="EMBL/GenBank/DDBJ databases">
        <title>Emergence and expansion in Europe of a Vibrio aestuarianus clonal complex pathogenic for oysters.</title>
        <authorList>
            <person name="Mesnil A."/>
            <person name="Travers M.-A."/>
        </authorList>
    </citation>
    <scope>NUCLEOTIDE SEQUENCE</scope>
    <source>
        <strain evidence="1">151-ITT-15-cp-1</strain>
    </source>
</reference>
<name>A0A7X6NAJ0_9VIBR</name>
<evidence type="ECO:0000313" key="2">
    <source>
        <dbReference type="Proteomes" id="UP001140973"/>
    </source>
</evidence>
<protein>
    <submittedName>
        <fullName evidence="1">DUF2007 domain-containing protein</fullName>
    </submittedName>
</protein>
<accession>A0A7X6NAJ0</accession>
<evidence type="ECO:0000313" key="1">
    <source>
        <dbReference type="EMBL" id="MDE1357538.1"/>
    </source>
</evidence>
<proteinExistence type="predicted"/>
<dbReference type="AlphaFoldDB" id="A0A7X6NAJ0"/>
<organism evidence="1 2">
    <name type="scientific">Vibrio aestuarianus</name>
    <dbReference type="NCBI Taxonomy" id="28171"/>
    <lineage>
        <taxon>Bacteria</taxon>
        <taxon>Pseudomonadati</taxon>
        <taxon>Pseudomonadota</taxon>
        <taxon>Gammaproteobacteria</taxon>
        <taxon>Vibrionales</taxon>
        <taxon>Vibrionaceae</taxon>
        <taxon>Vibrio</taxon>
    </lineage>
</organism>
<gene>
    <name evidence="1" type="ORF">L9W73_09515</name>
</gene>
<sequence length="135" mass="15341">MLIVSRYSFTHEAYIAKAKLHSFGIDCHLTDEHTINSQWLYSDAIGGVKLWVFEQDFDKANTILAHDYSNDVDAVFSDNSGNDNASCDDCNSDEVVIFTKGKSLAFAIFILIGFPLFPFKHGYKCKNCNKFFIHR</sequence>
<dbReference type="Proteomes" id="UP001140973">
    <property type="component" value="Unassembled WGS sequence"/>
</dbReference>
<dbReference type="RefSeq" id="WP_172533396.1">
    <property type="nucleotide sequence ID" value="NZ_JAAKZJ010000035.1"/>
</dbReference>